<dbReference type="eggNOG" id="COG0840">
    <property type="taxonomic scope" value="Bacteria"/>
</dbReference>
<evidence type="ECO:0000256" key="2">
    <source>
        <dbReference type="ARBA" id="ARBA00029447"/>
    </source>
</evidence>
<feature type="region of interest" description="Disordered" evidence="5">
    <location>
        <begin position="318"/>
        <end position="342"/>
    </location>
</feature>
<dbReference type="InterPro" id="IPR047347">
    <property type="entry name" value="YvaQ-like_sensor"/>
</dbReference>
<feature type="coiled-coil region" evidence="4">
    <location>
        <begin position="502"/>
        <end position="540"/>
    </location>
</feature>
<keyword evidence="1" id="KW-0488">Methylation</keyword>
<evidence type="ECO:0000256" key="1">
    <source>
        <dbReference type="ARBA" id="ARBA00022481"/>
    </source>
</evidence>
<keyword evidence="6" id="KW-0812">Transmembrane</keyword>
<dbReference type="PANTHER" id="PTHR43531:SF14">
    <property type="entry name" value="METHYL-ACCEPTING CHEMOTAXIS PROTEIN I-RELATED"/>
    <property type="match status" value="1"/>
</dbReference>
<dbReference type="InterPro" id="IPR004090">
    <property type="entry name" value="Chemotax_Me-accpt_rcpt"/>
</dbReference>
<evidence type="ECO:0000259" key="8">
    <source>
        <dbReference type="PROSITE" id="PS50885"/>
    </source>
</evidence>
<dbReference type="GO" id="GO:0006935">
    <property type="term" value="P:chemotaxis"/>
    <property type="evidence" value="ECO:0007669"/>
    <property type="project" value="InterPro"/>
</dbReference>
<dbReference type="CDD" id="cd11386">
    <property type="entry name" value="MCP_signal"/>
    <property type="match status" value="1"/>
</dbReference>
<keyword evidence="3" id="KW-0807">Transducer</keyword>
<dbReference type="InterPro" id="IPR003660">
    <property type="entry name" value="HAMP_dom"/>
</dbReference>
<comment type="similarity">
    <text evidence="2">Belongs to the methyl-accepting chemotaxis (MCP) protein family.</text>
</comment>
<dbReference type="Proteomes" id="UP000008291">
    <property type="component" value="Chromosome"/>
</dbReference>
<dbReference type="InterPro" id="IPR024478">
    <property type="entry name" value="HlyB_4HB_MCP"/>
</dbReference>
<keyword evidence="6" id="KW-1133">Transmembrane helix</keyword>
<evidence type="ECO:0000313" key="10">
    <source>
        <dbReference type="Proteomes" id="UP000008291"/>
    </source>
</evidence>
<proteinExistence type="inferred from homology"/>
<dbReference type="STRING" id="292415.Tbd_0660"/>
<dbReference type="PROSITE" id="PS50111">
    <property type="entry name" value="CHEMOTAXIS_TRANSDUC_2"/>
    <property type="match status" value="1"/>
</dbReference>
<dbReference type="InterPro" id="IPR051310">
    <property type="entry name" value="MCP_chemotaxis"/>
</dbReference>
<dbReference type="PRINTS" id="PR00260">
    <property type="entry name" value="CHEMTRNSDUCR"/>
</dbReference>
<evidence type="ECO:0000256" key="4">
    <source>
        <dbReference type="SAM" id="Coils"/>
    </source>
</evidence>
<evidence type="ECO:0000256" key="5">
    <source>
        <dbReference type="SAM" id="MobiDB-lite"/>
    </source>
</evidence>
<dbReference type="SMART" id="SM00283">
    <property type="entry name" value="MA"/>
    <property type="match status" value="1"/>
</dbReference>
<reference evidence="9 10" key="1">
    <citation type="journal article" date="2006" name="J. Bacteriol.">
        <title>The genome sequence of the obligately chemolithoautotrophic, facultatively anaerobic bacterium Thiobacillus denitrificans.</title>
        <authorList>
            <person name="Beller H.R."/>
            <person name="Chain P.S."/>
            <person name="Letain T.E."/>
            <person name="Chakicherla A."/>
            <person name="Larimer F.W."/>
            <person name="Richardson P.M."/>
            <person name="Coleman M.A."/>
            <person name="Wood A.P."/>
            <person name="Kelly D.P."/>
        </authorList>
    </citation>
    <scope>NUCLEOTIDE SEQUENCE [LARGE SCALE GENOMIC DNA]</scope>
    <source>
        <strain evidence="9 10">ATCC 25259</strain>
    </source>
</reference>
<dbReference type="AlphaFoldDB" id="Q3SL08"/>
<dbReference type="EMBL" id="CP000116">
    <property type="protein sequence ID" value="AAZ96613.1"/>
    <property type="molecule type" value="Genomic_DNA"/>
</dbReference>
<dbReference type="PANTHER" id="PTHR43531">
    <property type="entry name" value="PROTEIN ICFG"/>
    <property type="match status" value="1"/>
</dbReference>
<accession>Q3SL08</accession>
<gene>
    <name evidence="9" type="ordered locus">Tbd_0660</name>
</gene>
<keyword evidence="10" id="KW-1185">Reference proteome</keyword>
<feature type="transmembrane region" description="Helical" evidence="6">
    <location>
        <begin position="221"/>
        <end position="243"/>
    </location>
</feature>
<name>Q3SL08_THIDA</name>
<evidence type="ECO:0000256" key="3">
    <source>
        <dbReference type="PROSITE-ProRule" id="PRU00284"/>
    </source>
</evidence>
<dbReference type="KEGG" id="tbd:Tbd_0660"/>
<evidence type="ECO:0000259" key="7">
    <source>
        <dbReference type="PROSITE" id="PS50111"/>
    </source>
</evidence>
<dbReference type="GO" id="GO:0007165">
    <property type="term" value="P:signal transduction"/>
    <property type="evidence" value="ECO:0007669"/>
    <property type="project" value="UniProtKB-KW"/>
</dbReference>
<dbReference type="SMART" id="SM00304">
    <property type="entry name" value="HAMP"/>
    <property type="match status" value="1"/>
</dbReference>
<dbReference type="Pfam" id="PF00015">
    <property type="entry name" value="MCPsignal"/>
    <property type="match status" value="1"/>
</dbReference>
<protein>
    <submittedName>
        <fullName evidence="9">Chemotaxis sensory transducer</fullName>
    </submittedName>
</protein>
<feature type="domain" description="Methyl-accepting transducer" evidence="7">
    <location>
        <begin position="302"/>
        <end position="531"/>
    </location>
</feature>
<evidence type="ECO:0000256" key="6">
    <source>
        <dbReference type="SAM" id="Phobius"/>
    </source>
</evidence>
<dbReference type="Pfam" id="PF12729">
    <property type="entry name" value="4HB_MCP_1"/>
    <property type="match status" value="1"/>
</dbReference>
<dbReference type="CDD" id="cd19411">
    <property type="entry name" value="MCP2201-like_sensor"/>
    <property type="match status" value="1"/>
</dbReference>
<dbReference type="PROSITE" id="PS50885">
    <property type="entry name" value="HAMP"/>
    <property type="match status" value="1"/>
</dbReference>
<feature type="domain" description="HAMP" evidence="8">
    <location>
        <begin position="245"/>
        <end position="297"/>
    </location>
</feature>
<dbReference type="Gene3D" id="1.10.287.950">
    <property type="entry name" value="Methyl-accepting chemotaxis protein"/>
    <property type="match status" value="1"/>
</dbReference>
<sequence length="586" mass="61309">MCARPDCHASRGCHAARLQCARWGDCASMHRGRTMTLVNMKIGTRLGTGFGAVLLLTLAVAGLGLAYLSQIQRHVDDVAGSRMGKIKLVNGMRDAMQSGAVAVRNLVLLTDEGAMAEEAQRFLAHRARYADAAAKLATAVRSPAETSVYDKIAAARARTEPALDKVREFAMGNPLEATRVLVEEVRPLQQQWLAALEEMAALQERGAAVAMVDAADAYANAFSILLVLSLGAVVTGAGVAWRITRSVTEPVRKAVALARSVAGGDLTARGESRADDEFGQLQRALTGMTASLAGIVAEVRHTTDTIAVASREIASGNADLSSRTESQASSLEETASSMEELTSTVRQNAENARQANQLVVSTADVAVKGGEVVGQVVDTMASIKDSSRKISDIIGVIDGIAFQTNILALNAAVEAARAGEQGRGFAVVASEVRNLAQRSAGAAKEIKSLIEDSVGKVDAGSKLVDEAGKTMDEIVSSVKRVTDIMSEIAAASQEQSAGIEQVNQAVGQMDEMTQQNAALVEEAAAAAESLQEQAAKLADAVSVFKLDGGDGERLGVAAPVARASVRRATSLQVAKARAPRLALVAR</sequence>
<dbReference type="GO" id="GO:0004888">
    <property type="term" value="F:transmembrane signaling receptor activity"/>
    <property type="evidence" value="ECO:0007669"/>
    <property type="project" value="InterPro"/>
</dbReference>
<keyword evidence="6" id="KW-0472">Membrane</keyword>
<evidence type="ECO:0000313" key="9">
    <source>
        <dbReference type="EMBL" id="AAZ96613.1"/>
    </source>
</evidence>
<dbReference type="GO" id="GO:0005886">
    <property type="term" value="C:plasma membrane"/>
    <property type="evidence" value="ECO:0007669"/>
    <property type="project" value="TreeGrafter"/>
</dbReference>
<keyword evidence="4" id="KW-0175">Coiled coil</keyword>
<dbReference type="SUPFAM" id="SSF58104">
    <property type="entry name" value="Methyl-accepting chemotaxis protein (MCP) signaling domain"/>
    <property type="match status" value="1"/>
</dbReference>
<dbReference type="InterPro" id="IPR004089">
    <property type="entry name" value="MCPsignal_dom"/>
</dbReference>
<feature type="transmembrane region" description="Helical" evidence="6">
    <location>
        <begin position="46"/>
        <end position="68"/>
    </location>
</feature>
<dbReference type="FunFam" id="1.10.287.950:FF:000002">
    <property type="entry name" value="Methyl-accepting chemotaxis protein"/>
    <property type="match status" value="1"/>
</dbReference>
<dbReference type="HOGENOM" id="CLU_000445_107_16_4"/>
<dbReference type="CDD" id="cd06225">
    <property type="entry name" value="HAMP"/>
    <property type="match status" value="1"/>
</dbReference>
<dbReference type="Pfam" id="PF00672">
    <property type="entry name" value="HAMP"/>
    <property type="match status" value="1"/>
</dbReference>
<organism evidence="9 10">
    <name type="scientific">Thiobacillus denitrificans (strain ATCC 25259 / T1)</name>
    <dbReference type="NCBI Taxonomy" id="292415"/>
    <lineage>
        <taxon>Bacteria</taxon>
        <taxon>Pseudomonadati</taxon>
        <taxon>Pseudomonadota</taxon>
        <taxon>Betaproteobacteria</taxon>
        <taxon>Nitrosomonadales</taxon>
        <taxon>Thiobacillaceae</taxon>
        <taxon>Thiobacillus</taxon>
    </lineage>
</organism>